<organism evidence="1 2">
    <name type="scientific">Pyrodictium abyssi</name>
    <dbReference type="NCBI Taxonomy" id="54256"/>
    <lineage>
        <taxon>Archaea</taxon>
        <taxon>Thermoproteota</taxon>
        <taxon>Thermoprotei</taxon>
        <taxon>Desulfurococcales</taxon>
        <taxon>Pyrodictiaceae</taxon>
        <taxon>Pyrodictium</taxon>
    </lineage>
</organism>
<dbReference type="GeneID" id="89288088"/>
<accession>A0ABM8ISF0</accession>
<evidence type="ECO:0000313" key="1">
    <source>
        <dbReference type="EMBL" id="BES80496.1"/>
    </source>
</evidence>
<dbReference type="Proteomes" id="UP001341135">
    <property type="component" value="Chromosome"/>
</dbReference>
<keyword evidence="2" id="KW-1185">Reference proteome</keyword>
<dbReference type="EMBL" id="AP028907">
    <property type="protein sequence ID" value="BES80496.1"/>
    <property type="molecule type" value="Genomic_DNA"/>
</dbReference>
<protein>
    <submittedName>
        <fullName evidence="1">Uncharacterized protein</fullName>
    </submittedName>
</protein>
<gene>
    <name evidence="1" type="ORF">PABY_00630</name>
</gene>
<proteinExistence type="predicted"/>
<name>A0ABM8ISF0_9CREN</name>
<reference evidence="1 2" key="1">
    <citation type="submission" date="2023-09" db="EMBL/GenBank/DDBJ databases">
        <title>Pyrofollis japonicus gen. nov. sp. nov., a novel member of the family Pyrodictiaceae isolated from the Iheya North hydrothermal field.</title>
        <authorList>
            <person name="Miyazaki U."/>
            <person name="Sanari M."/>
            <person name="Tame A."/>
            <person name="Kitajima M."/>
            <person name="Okamoto A."/>
            <person name="Sawayama S."/>
            <person name="Miyazaki J."/>
            <person name="Takai K."/>
            <person name="Nakagawa S."/>
        </authorList>
    </citation>
    <scope>NUCLEOTIDE SEQUENCE [LARGE SCALE GENOMIC DNA]</scope>
    <source>
        <strain evidence="1 2">AV2</strain>
    </source>
</reference>
<evidence type="ECO:0000313" key="2">
    <source>
        <dbReference type="Proteomes" id="UP001341135"/>
    </source>
</evidence>
<sequence length="133" mass="14332">MPVGGPQWLLLEGEEGSIERAAEELRVNILARLAAEPATLHRLLDDLRRLVDAGIQPPGYTLGEVVLELRLYREAGIVYEEPATAKLHVELSLLAPEARSMVYSRAAVIAEALGLEKHAIAPNAVGQPASVHA</sequence>
<dbReference type="RefSeq" id="WP_338250793.1">
    <property type="nucleotide sequence ID" value="NZ_AP028907.1"/>
</dbReference>